<evidence type="ECO:0000313" key="1">
    <source>
        <dbReference type="EMBL" id="CAB4563592.1"/>
    </source>
</evidence>
<dbReference type="EMBL" id="CAEZTJ010000027">
    <property type="protein sequence ID" value="CAB4563592.1"/>
    <property type="molecule type" value="Genomic_DNA"/>
</dbReference>
<reference evidence="1" key="1">
    <citation type="submission" date="2020-05" db="EMBL/GenBank/DDBJ databases">
        <authorList>
            <person name="Chiriac C."/>
            <person name="Salcher M."/>
            <person name="Ghai R."/>
            <person name="Kavagutti S V."/>
        </authorList>
    </citation>
    <scope>NUCLEOTIDE SEQUENCE</scope>
</reference>
<organism evidence="1">
    <name type="scientific">freshwater metagenome</name>
    <dbReference type="NCBI Taxonomy" id="449393"/>
    <lineage>
        <taxon>unclassified sequences</taxon>
        <taxon>metagenomes</taxon>
        <taxon>ecological metagenomes</taxon>
    </lineage>
</organism>
<gene>
    <name evidence="1" type="ORF">UFOPK1650_00328</name>
</gene>
<sequence>MEESLGKKVSIRLHDEGGGFRDLLGELVAPGSVRRKDGSVASFDPTKVFAFRIVESGSSR</sequence>
<dbReference type="AlphaFoldDB" id="A0A6J6DHH5"/>
<name>A0A6J6DHH5_9ZZZZ</name>
<accession>A0A6J6DHH5</accession>
<proteinExistence type="predicted"/>
<protein>
    <submittedName>
        <fullName evidence="1">Unannotated protein</fullName>
    </submittedName>
</protein>